<comment type="caution">
    <text evidence="1">The sequence shown here is derived from an EMBL/GenBank/DDBJ whole genome shotgun (WGS) entry which is preliminary data.</text>
</comment>
<protein>
    <submittedName>
        <fullName evidence="1">Uncharacterized protein</fullName>
    </submittedName>
</protein>
<evidence type="ECO:0000313" key="1">
    <source>
        <dbReference type="EMBL" id="EQA79200.1"/>
    </source>
</evidence>
<sequence length="38" mass="4341">MQQKKVGRPARKSKTFIYKSTKKARAIFSQSTNVESIP</sequence>
<keyword evidence="2" id="KW-1185">Reference proteome</keyword>
<dbReference type="AlphaFoldDB" id="T0FN80"/>
<proteinExistence type="predicted"/>
<dbReference type="Proteomes" id="UP000015445">
    <property type="component" value="Unassembled WGS sequence"/>
</dbReference>
<reference evidence="1" key="1">
    <citation type="submission" date="2013-05" db="EMBL/GenBank/DDBJ databases">
        <authorList>
            <person name="Harkins D.M."/>
            <person name="Durkin A.S."/>
            <person name="Brinkac L.M."/>
            <person name="Haft D.H."/>
            <person name="Selengut J.D."/>
            <person name="Sanka R."/>
            <person name="DePew J."/>
            <person name="Purushe J."/>
            <person name="Galloway R.L."/>
            <person name="Vinetz J.M."/>
            <person name="Sutton G.G."/>
            <person name="Nierman W.C."/>
            <person name="Fouts D.E."/>
        </authorList>
    </citation>
    <scope>NUCLEOTIDE SEQUENCE [LARGE SCALE GENOMIC DNA]</scope>
    <source>
        <strain evidence="1">80-412</strain>
    </source>
</reference>
<gene>
    <name evidence="1" type="ORF">LEP1GSC193_2776</name>
</gene>
<accession>T0FN80</accession>
<name>T0FN80_9LEPT</name>
<dbReference type="EMBL" id="AOHD02000051">
    <property type="protein sequence ID" value="EQA79200.1"/>
    <property type="molecule type" value="Genomic_DNA"/>
</dbReference>
<evidence type="ECO:0000313" key="2">
    <source>
        <dbReference type="Proteomes" id="UP000015445"/>
    </source>
</evidence>
<organism evidence="1 2">
    <name type="scientific">Leptospira alstonii serovar Pingchang str. 80-412</name>
    <dbReference type="NCBI Taxonomy" id="1218564"/>
    <lineage>
        <taxon>Bacteria</taxon>
        <taxon>Pseudomonadati</taxon>
        <taxon>Spirochaetota</taxon>
        <taxon>Spirochaetia</taxon>
        <taxon>Leptospirales</taxon>
        <taxon>Leptospiraceae</taxon>
        <taxon>Leptospira</taxon>
    </lineage>
</organism>